<dbReference type="Proteomes" id="UP001231616">
    <property type="component" value="Unassembled WGS sequence"/>
</dbReference>
<dbReference type="InterPro" id="IPR000330">
    <property type="entry name" value="SNF2_N"/>
</dbReference>
<dbReference type="EMBL" id="JAUZVZ010000009">
    <property type="protein sequence ID" value="MDP4536099.1"/>
    <property type="molecule type" value="Genomic_DNA"/>
</dbReference>
<feature type="domain" description="Helicase ATP-binding" evidence="10">
    <location>
        <begin position="163"/>
        <end position="333"/>
    </location>
</feature>
<dbReference type="InterPro" id="IPR049730">
    <property type="entry name" value="SNF2/RAD54-like_C"/>
</dbReference>
<evidence type="ECO:0000313" key="12">
    <source>
        <dbReference type="EMBL" id="MDP4536099.1"/>
    </source>
</evidence>
<evidence type="ECO:0000256" key="3">
    <source>
        <dbReference type="ARBA" id="ARBA00022806"/>
    </source>
</evidence>
<evidence type="ECO:0000256" key="1">
    <source>
        <dbReference type="ARBA" id="ARBA00022741"/>
    </source>
</evidence>
<dbReference type="InterPro" id="IPR057342">
    <property type="entry name" value="DEXDc_RapA"/>
</dbReference>
<dbReference type="PANTHER" id="PTHR45766">
    <property type="entry name" value="DNA ANNEALING HELICASE AND ENDONUCLEASE ZRANB3 FAMILY MEMBER"/>
    <property type="match status" value="1"/>
</dbReference>
<dbReference type="PANTHER" id="PTHR45766:SF6">
    <property type="entry name" value="SWI_SNF-RELATED MATRIX-ASSOCIATED ACTIN-DEPENDENT REGULATOR OF CHROMATIN SUBFAMILY A-LIKE PROTEIN 1"/>
    <property type="match status" value="1"/>
</dbReference>
<feature type="binding site" evidence="9">
    <location>
        <begin position="176"/>
        <end position="183"/>
    </location>
    <ligand>
        <name>ATP</name>
        <dbReference type="ChEBI" id="CHEBI:30616"/>
    </ligand>
</feature>
<proteinExistence type="inferred from homology"/>
<dbReference type="InterPro" id="IPR038718">
    <property type="entry name" value="SNF2-like_sf"/>
</dbReference>
<dbReference type="NCBIfam" id="NF003426">
    <property type="entry name" value="PRK04914.1"/>
    <property type="match status" value="1"/>
</dbReference>
<dbReference type="SMART" id="SM00490">
    <property type="entry name" value="HELICc"/>
    <property type="match status" value="1"/>
</dbReference>
<keyword evidence="5 9" id="KW-0805">Transcription regulation</keyword>
<dbReference type="Pfam" id="PF00176">
    <property type="entry name" value="SNF2-rel_dom"/>
    <property type="match status" value="1"/>
</dbReference>
<dbReference type="CDD" id="cd18793">
    <property type="entry name" value="SF2_C_SNF"/>
    <property type="match status" value="1"/>
</dbReference>
<accession>A0ABT9GYG4</accession>
<feature type="domain" description="Helicase C-terminal" evidence="11">
    <location>
        <begin position="492"/>
        <end position="656"/>
    </location>
</feature>
<dbReference type="InterPro" id="IPR040765">
    <property type="entry name" value="Tudor_1_RapA"/>
</dbReference>
<dbReference type="InterPro" id="IPR023949">
    <property type="entry name" value="Helicase_RapA"/>
</dbReference>
<dbReference type="InterPro" id="IPR001650">
    <property type="entry name" value="Helicase_C-like"/>
</dbReference>
<dbReference type="Gene3D" id="2.30.30.930">
    <property type="match status" value="1"/>
</dbReference>
<evidence type="ECO:0000259" key="11">
    <source>
        <dbReference type="PROSITE" id="PS51194"/>
    </source>
</evidence>
<dbReference type="Gene3D" id="3.30.360.80">
    <property type="match status" value="1"/>
</dbReference>
<keyword evidence="8 9" id="KW-0804">Transcription</keyword>
<keyword evidence="4 9" id="KW-0067">ATP-binding</keyword>
<comment type="function">
    <text evidence="9">Transcription regulator that activates transcription by stimulating RNA polymerase (RNAP) recycling in case of stress conditions such as supercoiled DNA or high salt concentrations. Probably acts by releasing the RNAP, when it is trapped or immobilized on tightly supercoiled DNA. Does not activate transcription on linear DNA. Probably not involved in DNA repair.</text>
</comment>
<dbReference type="InterPro" id="IPR022737">
    <property type="entry name" value="RapA_C"/>
</dbReference>
<organism evidence="12 13">
    <name type="scientific">Alkalimonas collagenimarina</name>
    <dbReference type="NCBI Taxonomy" id="400390"/>
    <lineage>
        <taxon>Bacteria</taxon>
        <taxon>Pseudomonadati</taxon>
        <taxon>Pseudomonadota</taxon>
        <taxon>Gammaproteobacteria</taxon>
        <taxon>Alkalimonas</taxon>
    </lineage>
</organism>
<protein>
    <recommendedName>
        <fullName evidence="9">RNA polymerase-associated protein RapA</fullName>
        <ecNumber evidence="9">3.6.4.-</ecNumber>
    </recommendedName>
    <alternativeName>
        <fullName evidence="9">ATP-dependent helicase HepA</fullName>
    </alternativeName>
</protein>
<dbReference type="Gene3D" id="2.30.30.140">
    <property type="match status" value="1"/>
</dbReference>
<evidence type="ECO:0000256" key="8">
    <source>
        <dbReference type="ARBA" id="ARBA00023163"/>
    </source>
</evidence>
<dbReference type="Gene3D" id="3.40.50.300">
    <property type="entry name" value="P-loop containing nucleotide triphosphate hydrolases"/>
    <property type="match status" value="1"/>
</dbReference>
<dbReference type="EC" id="3.6.4.-" evidence="9"/>
<keyword evidence="13" id="KW-1185">Reference proteome</keyword>
<comment type="subunit">
    <text evidence="9">Interacts with the RNAP. Has a higher affinity for the core RNAP than for the holoenzyme. Its ATPase activity is stimulated by binding to RNAP.</text>
</comment>
<dbReference type="PROSITE" id="PS51192">
    <property type="entry name" value="HELICASE_ATP_BIND_1"/>
    <property type="match status" value="1"/>
</dbReference>
<dbReference type="Gene3D" id="3.40.50.10810">
    <property type="entry name" value="Tandem AAA-ATPase domain"/>
    <property type="match status" value="1"/>
</dbReference>
<dbReference type="InterPro" id="IPR027417">
    <property type="entry name" value="P-loop_NTPase"/>
</dbReference>
<dbReference type="RefSeq" id="WP_305893365.1">
    <property type="nucleotide sequence ID" value="NZ_JAUZVZ010000009.1"/>
</dbReference>
<dbReference type="Pfam" id="PF12137">
    <property type="entry name" value="RapA_C"/>
    <property type="match status" value="1"/>
</dbReference>
<keyword evidence="1 9" id="KW-0547">Nucleotide-binding</keyword>
<evidence type="ECO:0000259" key="10">
    <source>
        <dbReference type="PROSITE" id="PS51192"/>
    </source>
</evidence>
<dbReference type="Pfam" id="PF18339">
    <property type="entry name" value="Tudor_1_RapA"/>
    <property type="match status" value="1"/>
</dbReference>
<keyword evidence="3 9" id="KW-0347">Helicase</keyword>
<dbReference type="Pfam" id="PF00271">
    <property type="entry name" value="Helicase_C"/>
    <property type="match status" value="1"/>
</dbReference>
<evidence type="ECO:0000256" key="7">
    <source>
        <dbReference type="ARBA" id="ARBA00023159"/>
    </source>
</evidence>
<dbReference type="InterPro" id="IPR040766">
    <property type="entry name" value="Tudor_2_RapA"/>
</dbReference>
<evidence type="ECO:0000256" key="5">
    <source>
        <dbReference type="ARBA" id="ARBA00023015"/>
    </source>
</evidence>
<evidence type="ECO:0000256" key="9">
    <source>
        <dbReference type="HAMAP-Rule" id="MF_01821"/>
    </source>
</evidence>
<gene>
    <name evidence="9 12" type="primary">rapA</name>
    <name evidence="12" type="ORF">Q3O60_07865</name>
</gene>
<feature type="short sequence motif" description="DEAH box" evidence="9">
    <location>
        <begin position="279"/>
        <end position="282"/>
    </location>
</feature>
<keyword evidence="6 9" id="KW-0238">DNA-binding</keyword>
<evidence type="ECO:0000256" key="6">
    <source>
        <dbReference type="ARBA" id="ARBA00023125"/>
    </source>
</evidence>
<keyword evidence="2 9" id="KW-0378">Hydrolase</keyword>
<dbReference type="SUPFAM" id="SSF52540">
    <property type="entry name" value="P-loop containing nucleoside triphosphate hydrolases"/>
    <property type="match status" value="2"/>
</dbReference>
<sequence length="973" mass="110774">MSFALGQRWISDSESDLGLGTVIAIDGRSVSLLFPASGEQRCYAKQQAPLTRIRFVAGDRIRSAEEQELDVTDVHEEDGLVIYRGIDVSSGQPTTLRETFLDHFLSFSQPQDRMYSGQIDRLDAFSLRYQSLQRLHRLQQNPLRGLSGGRIDLIPHQLFIAEEVAKRHAPRVMLADEVGLGKTIEAALIIHQQLICGLAQRVLIVVPESLQHQWLVEMLRRFNLPVAIFDQERCQQSALDQQNPFESEQLVLCSLEFLSTESSWRQLAVEAGWDLMVVDEAHHLEWSETEPSTAYQCISALAETIPGIILLTATPDQLGHRSHFARLQLLDPDRFYDYQDFVQQEQQYQHIAALAKAVLHEQPLSPTNRQALMDLLQDEQLTPALDTLQQSKTTDIEQQQAAQQLLQPLLDRHGTGRILFRNSRRTIQGFPKRHANLIPLQSPELYQRSADTIKQATIKPSLHSEIAGQLLTPERLYQQGAPEQAWVDIDPRIPALIALLKQHKTEKFLLICAHAQTAIELEKALMQREGIRAAVFHEQMSILERDKAAAYFAQQDYSAQILLCSEIGSEGRNFQFAHHLVLFDLPLNPDLLEQRIGRLDRIGQQQEIQLHVMYFRQHTQEYLLQWYHQALNALEQTCQTGAALYQQYAPALTELLLKPEWSDAGLQSLIQQSQHSHQHLLEQLEQGRDQLLEIHSSGGQNAQQLSEQLQQLDRQHHLASFMIQCWDQLGITQEERSDTCLILKTSEHMEISHYPGLDDEGISVTFDRATALAQEDIQFLSWDHPMVLHTLDLLTQEQRGNNTVALLPNPALPAGSWFLELIYLVEASAPPVLQLGRYLPVTPLRLLLEAQGRNLAQSVPAEQLEKQLEPVAKQASVKIVKALRSQLDPVLQQAEQHALQQLPTVKQHAKQRMQQALQEEIQRLQQLQAVNPAVRPEEIEHLRQQQIDLTSYIDKARLKLDAVRLIVVSHDKP</sequence>
<dbReference type="Gene3D" id="6.10.140.1500">
    <property type="match status" value="1"/>
</dbReference>
<comment type="caution">
    <text evidence="12">The sequence shown here is derived from an EMBL/GenBank/DDBJ whole genome shotgun (WGS) entry which is preliminary data.</text>
</comment>
<keyword evidence="7 9" id="KW-0010">Activator</keyword>
<dbReference type="InterPro" id="IPR014001">
    <property type="entry name" value="Helicase_ATP-bd"/>
</dbReference>
<dbReference type="CDD" id="cd18011">
    <property type="entry name" value="DEXDc_RapA"/>
    <property type="match status" value="1"/>
</dbReference>
<dbReference type="Pfam" id="PF18337">
    <property type="entry name" value="Tudor_RapA"/>
    <property type="match status" value="1"/>
</dbReference>
<comment type="similarity">
    <text evidence="9">Belongs to the SNF2/RAD54 helicase family. RapA subfamily.</text>
</comment>
<evidence type="ECO:0000313" key="13">
    <source>
        <dbReference type="Proteomes" id="UP001231616"/>
    </source>
</evidence>
<evidence type="ECO:0000256" key="4">
    <source>
        <dbReference type="ARBA" id="ARBA00022840"/>
    </source>
</evidence>
<evidence type="ECO:0000256" key="2">
    <source>
        <dbReference type="ARBA" id="ARBA00022801"/>
    </source>
</evidence>
<dbReference type="HAMAP" id="MF_01821">
    <property type="entry name" value="Helicase_RapA"/>
    <property type="match status" value="1"/>
</dbReference>
<name>A0ABT9GYG4_9GAMM</name>
<dbReference type="PROSITE" id="PS51194">
    <property type="entry name" value="HELICASE_CTER"/>
    <property type="match status" value="1"/>
</dbReference>
<dbReference type="SMART" id="SM00487">
    <property type="entry name" value="DEXDc"/>
    <property type="match status" value="1"/>
</dbReference>
<dbReference type="Gene3D" id="6.10.140.2230">
    <property type="match status" value="1"/>
</dbReference>
<reference evidence="12 13" key="1">
    <citation type="submission" date="2023-08" db="EMBL/GenBank/DDBJ databases">
        <authorList>
            <person name="Joshi A."/>
            <person name="Thite S."/>
        </authorList>
    </citation>
    <scope>NUCLEOTIDE SEQUENCE [LARGE SCALE GENOMIC DNA]</scope>
    <source>
        <strain evidence="12 13">AC40</strain>
    </source>
</reference>